<reference evidence="2" key="1">
    <citation type="submission" date="2013-03" db="EMBL/GenBank/DDBJ databases">
        <title>Genome Sequence of the Profundibacterium mesophilum strain KAUST100406-0324T from Red Sea, a novel genus in the family Rhodobacteraceae.</title>
        <authorList>
            <person name="Essack M."/>
            <person name="Alam I."/>
            <person name="Lafi F."/>
            <person name="Alawi W."/>
            <person name="Kamanu F."/>
            <person name="Al-Suwailem A."/>
            <person name="Lee O.O."/>
            <person name="Xu Y."/>
            <person name="Bajic V."/>
            <person name="Qian P.-Y."/>
            <person name="Archer J."/>
        </authorList>
    </citation>
    <scope>NUCLEOTIDE SEQUENCE</scope>
    <source>
        <strain evidence="2">KAUST100406-0324</strain>
    </source>
</reference>
<organism evidence="2 3">
    <name type="scientific">Profundibacterium mesophilum KAUST100406-0324</name>
    <dbReference type="NCBI Taxonomy" id="1037889"/>
    <lineage>
        <taxon>Bacteria</taxon>
        <taxon>Pseudomonadati</taxon>
        <taxon>Pseudomonadota</taxon>
        <taxon>Alphaproteobacteria</taxon>
        <taxon>Rhodobacterales</taxon>
        <taxon>Roseobacteraceae</taxon>
        <taxon>Profundibacterium</taxon>
    </lineage>
</organism>
<proteinExistence type="predicted"/>
<feature type="region of interest" description="Disordered" evidence="1">
    <location>
        <begin position="1"/>
        <end position="76"/>
    </location>
</feature>
<evidence type="ECO:0000256" key="1">
    <source>
        <dbReference type="SAM" id="MobiDB-lite"/>
    </source>
</evidence>
<dbReference type="EMBL" id="APKE01000021">
    <property type="protein sequence ID" value="KAF0675890.1"/>
    <property type="molecule type" value="Genomic_DNA"/>
</dbReference>
<comment type="caution">
    <text evidence="2">The sequence shown here is derived from an EMBL/GenBank/DDBJ whole genome shotgun (WGS) entry which is preliminary data.</text>
</comment>
<dbReference type="Proteomes" id="UP000698242">
    <property type="component" value="Unassembled WGS sequence"/>
</dbReference>
<feature type="compositionally biased region" description="Basic and acidic residues" evidence="1">
    <location>
        <begin position="26"/>
        <end position="45"/>
    </location>
</feature>
<evidence type="ECO:0000313" key="2">
    <source>
        <dbReference type="EMBL" id="KAF0675890.1"/>
    </source>
</evidence>
<name>A0A921NQY4_9RHOB</name>
<keyword evidence="3" id="KW-1185">Reference proteome</keyword>
<sequence>MRVARKMRSLPPAFRALRIPAPAKGRITDADPFQDRRRRAREETSLGRAKSIGLEDDPDEGARGVPHAGRISPAAA</sequence>
<gene>
    <name evidence="2" type="ORF">PMES_01780</name>
</gene>
<dbReference type="AlphaFoldDB" id="A0A921NQY4"/>
<evidence type="ECO:0000313" key="3">
    <source>
        <dbReference type="Proteomes" id="UP000698242"/>
    </source>
</evidence>
<protein>
    <submittedName>
        <fullName evidence="2">Uncharacterized protein</fullName>
    </submittedName>
</protein>
<accession>A0A921NQY4</accession>